<sequence length="1555" mass="168984">MNPKKGCVGLVAAEVDLSGRHLEQLPTSLFSSLHLTSINLSHNLLAPTPSAAAASARRRHRGHGRKRRDRRRRLIPAECRETPETWARSRPSANDHDCNNPAGGARGRAGEEDGLSGDSGVPSDPVEEESQRSDPESVPRKTPAVLCSFADELQEKLRQRKVLSEGFAVKEAQPRPAYIQLLESSHLPRDTGSRKDASARLCVPSLTPPPPYPPATSQPFLDEVSSSSSSRTIAATRNRSEGLDSHKEKGERGSYEDSSSSGVDESDNASEEGGEVTAAGEVWTAPARNLGALHQLRHFQQLQTVVLDRNKLLEFPSCLLGLPRLARLSLAHNLLCVLPHALHSLARLVELNVSFNHLVELGVGVCRLPALTHLRAAHNRIEAAPEVAAMEALRTLDLSENRVGVEAGVRRAQTNPAALASPAAEVDDPQDAPRDSRPLALNLRLNSLTGPVTLASIQNVTELDVSDNGITSLDVSCLSALASLTCCNNALTSLTLHAAALIHLSATNNRLTMLEVRYHPRGLVRLNLSRNQLEAVPPWLVSSTEVTLVDVSHNQISSLPAFLTSGHLRRLHTLSAHHNCLTAFPVPQPDLISCQNACCASTLNKITWGTHRSCQEDNSYGLSGSAVEEPKCCSLEVLYLHCNKIPALPSNLFSWLNRLRVLNVSKNQLSVLPGLAEGQGVQGTIYTHQDHVGTSKVTLSLQELYAAANRLRDLSPLQHCRALRILHAPYNRITSLPDKLVWSWELMEELVLSANQLCSVPVGVSRLSRLRVLKVHSNPLQSLPRLAHLSALKVVDASHCQLGHIELEEVVSPGLVALDISGNTALSLDHHQFTKCKSRRAVSLVDVTSCSGRSLPLTKPPSITQHSQQRGEGHRGNSENRNASSTLPWSLGFAEAIGRDSSLNVGQLRVPDVGGTGSVGVVAVADGGEEMGGVGTLLAALPSLLQEELACSNSNTYVLKYALLTALRRLRGQGGMLPSAVCAAHLEASPSLPGQWPVLRLCCYGPVSAVVTTVHGQPIVLTTSALRTSLGSAPECGEGVRCSLSEPPTLPDPHTTELHLGPHHSAIAIASASLWEVIEPAEAADICGQVSEPGSAAKHLLDLAQAYGSRQAISVIVVQLKPPAGMSQNSPLSIHEDSAISNKVHKHSNEVSLCKEYPEKAQHKVKDMTGTSRRVKFGSVNPLQDTRNQCYTLNPRKESRESFLCGGVNQVGKPCAEENHMIQNIGDLERSSPSGQSQSDCSEYWPDNDKEIRTTFREFSNEKSKDIFHPSTDHFYSYSSRKSKDGKKVDVASQIISYGSSKEKKTMTYYHYPRPEPGVVPSHGHLPQHLLNGSQTEPQTSVLAPPAGFGDPGSDSEGSDSGLSGVSGVQNYADHPSRPNFEDGIADNSPEQVTEEQFRSWEYLLARNAKLLYMRELDTLKKPETPSIKPTVSAPDLILAAAAEVESPSHFQRNVIRKSRLGRGTFRLIQNKLNATTSRFNTLQKLKVTAPSIGNFRRFGSLQNLKYYQENRPSVSQQPVVESDISAEMQERHSLDSLELETRMHHYWHTGITNF</sequence>
<feature type="compositionally biased region" description="Basic and acidic residues" evidence="3">
    <location>
        <begin position="186"/>
        <end position="198"/>
    </location>
</feature>
<dbReference type="Gene3D" id="3.80.10.10">
    <property type="entry name" value="Ribonuclease Inhibitor"/>
    <property type="match status" value="4"/>
</dbReference>
<feature type="compositionally biased region" description="Basic and acidic residues" evidence="3">
    <location>
        <begin position="238"/>
        <end position="255"/>
    </location>
</feature>
<keyword evidence="2" id="KW-0677">Repeat</keyword>
<dbReference type="InterPro" id="IPR001932">
    <property type="entry name" value="PPM-type_phosphatase-like_dom"/>
</dbReference>
<evidence type="ECO:0000313" key="6">
    <source>
        <dbReference type="Proteomes" id="UP001487740"/>
    </source>
</evidence>
<comment type="caution">
    <text evidence="5">The sequence shown here is derived from an EMBL/GenBank/DDBJ whole genome shotgun (WGS) entry which is preliminary data.</text>
</comment>
<name>A0AAW0UF38_SCYPA</name>
<dbReference type="Proteomes" id="UP001487740">
    <property type="component" value="Unassembled WGS sequence"/>
</dbReference>
<feature type="region of interest" description="Disordered" evidence="3">
    <location>
        <begin position="856"/>
        <end position="884"/>
    </location>
</feature>
<feature type="region of interest" description="Disordered" evidence="3">
    <location>
        <begin position="49"/>
        <end position="142"/>
    </location>
</feature>
<dbReference type="Pfam" id="PF13855">
    <property type="entry name" value="LRR_8"/>
    <property type="match status" value="1"/>
</dbReference>
<feature type="region of interest" description="Disordered" evidence="3">
    <location>
        <begin position="1312"/>
        <end position="1393"/>
    </location>
</feature>
<dbReference type="PROSITE" id="PS51746">
    <property type="entry name" value="PPM_2"/>
    <property type="match status" value="1"/>
</dbReference>
<dbReference type="SUPFAM" id="SSF52058">
    <property type="entry name" value="L domain-like"/>
    <property type="match status" value="2"/>
</dbReference>
<dbReference type="SUPFAM" id="SSF81606">
    <property type="entry name" value="PP2C-like"/>
    <property type="match status" value="1"/>
</dbReference>
<protein>
    <recommendedName>
        <fullName evidence="4">PPM-type phosphatase domain-containing protein</fullName>
    </recommendedName>
</protein>
<dbReference type="PANTHER" id="PTHR48051">
    <property type="match status" value="1"/>
</dbReference>
<dbReference type="Gene3D" id="3.60.40.10">
    <property type="entry name" value="PPM-type phosphatase domain"/>
    <property type="match status" value="1"/>
</dbReference>
<feature type="compositionally biased region" description="Low complexity" evidence="3">
    <location>
        <begin position="217"/>
        <end position="230"/>
    </location>
</feature>
<feature type="compositionally biased region" description="Polar residues" evidence="3">
    <location>
        <begin position="1331"/>
        <end position="1342"/>
    </location>
</feature>
<dbReference type="PANTHER" id="PTHR48051:SF1">
    <property type="entry name" value="RAS SUPPRESSOR PROTEIN 1"/>
    <property type="match status" value="1"/>
</dbReference>
<dbReference type="InterPro" id="IPR003591">
    <property type="entry name" value="Leu-rich_rpt_typical-subtyp"/>
</dbReference>
<evidence type="ECO:0000259" key="4">
    <source>
        <dbReference type="PROSITE" id="PS51746"/>
    </source>
</evidence>
<evidence type="ECO:0000256" key="3">
    <source>
        <dbReference type="SAM" id="MobiDB-lite"/>
    </source>
</evidence>
<dbReference type="SMART" id="SM00364">
    <property type="entry name" value="LRR_BAC"/>
    <property type="match status" value="9"/>
</dbReference>
<reference evidence="5 6" key="1">
    <citation type="submission" date="2023-03" db="EMBL/GenBank/DDBJ databases">
        <title>High-quality genome of Scylla paramamosain provides insights in environmental adaptation.</title>
        <authorList>
            <person name="Zhang L."/>
        </authorList>
    </citation>
    <scope>NUCLEOTIDE SEQUENCE [LARGE SCALE GENOMIC DNA]</scope>
    <source>
        <strain evidence="5">LZ_2023a</strain>
        <tissue evidence="5">Muscle</tissue>
    </source>
</reference>
<feature type="region of interest" description="Disordered" evidence="3">
    <location>
        <begin position="418"/>
        <end position="437"/>
    </location>
</feature>
<dbReference type="EMBL" id="JARAKH010000012">
    <property type="protein sequence ID" value="KAK8398764.1"/>
    <property type="molecule type" value="Genomic_DNA"/>
</dbReference>
<keyword evidence="1" id="KW-0433">Leucine-rich repeat</keyword>
<dbReference type="Pfam" id="PF00481">
    <property type="entry name" value="PP2C"/>
    <property type="match status" value="1"/>
</dbReference>
<dbReference type="InterPro" id="IPR036457">
    <property type="entry name" value="PPM-type-like_dom_sf"/>
</dbReference>
<gene>
    <name evidence="5" type="ORF">O3P69_004098</name>
</gene>
<accession>A0AAW0UF38</accession>
<feature type="region of interest" description="Disordered" evidence="3">
    <location>
        <begin position="184"/>
        <end position="277"/>
    </location>
</feature>
<dbReference type="PROSITE" id="PS51450">
    <property type="entry name" value="LRR"/>
    <property type="match status" value="3"/>
</dbReference>
<organism evidence="5 6">
    <name type="scientific">Scylla paramamosain</name>
    <name type="common">Mud crab</name>
    <dbReference type="NCBI Taxonomy" id="85552"/>
    <lineage>
        <taxon>Eukaryota</taxon>
        <taxon>Metazoa</taxon>
        <taxon>Ecdysozoa</taxon>
        <taxon>Arthropoda</taxon>
        <taxon>Crustacea</taxon>
        <taxon>Multicrustacea</taxon>
        <taxon>Malacostraca</taxon>
        <taxon>Eumalacostraca</taxon>
        <taxon>Eucarida</taxon>
        <taxon>Decapoda</taxon>
        <taxon>Pleocyemata</taxon>
        <taxon>Brachyura</taxon>
        <taxon>Eubrachyura</taxon>
        <taxon>Portunoidea</taxon>
        <taxon>Portunidae</taxon>
        <taxon>Portuninae</taxon>
        <taxon>Scylla</taxon>
    </lineage>
</organism>
<dbReference type="InterPro" id="IPR032675">
    <property type="entry name" value="LRR_dom_sf"/>
</dbReference>
<evidence type="ECO:0000313" key="5">
    <source>
        <dbReference type="EMBL" id="KAK8398764.1"/>
    </source>
</evidence>
<feature type="compositionally biased region" description="Acidic residues" evidence="3">
    <location>
        <begin position="264"/>
        <end position="274"/>
    </location>
</feature>
<dbReference type="GO" id="GO:0005737">
    <property type="term" value="C:cytoplasm"/>
    <property type="evidence" value="ECO:0007669"/>
    <property type="project" value="TreeGrafter"/>
</dbReference>
<evidence type="ECO:0000256" key="2">
    <source>
        <dbReference type="ARBA" id="ARBA00022737"/>
    </source>
</evidence>
<evidence type="ECO:0000256" key="1">
    <source>
        <dbReference type="ARBA" id="ARBA00022614"/>
    </source>
</evidence>
<feature type="compositionally biased region" description="Pro residues" evidence="3">
    <location>
        <begin position="206"/>
        <end position="216"/>
    </location>
</feature>
<feature type="compositionally biased region" description="Basic and acidic residues" evidence="3">
    <location>
        <begin position="129"/>
        <end position="139"/>
    </location>
</feature>
<dbReference type="InterPro" id="IPR050216">
    <property type="entry name" value="LRR_domain-containing"/>
</dbReference>
<dbReference type="SMART" id="SM00369">
    <property type="entry name" value="LRR_TYP"/>
    <property type="match status" value="10"/>
</dbReference>
<keyword evidence="6" id="KW-1185">Reference proteome</keyword>
<feature type="compositionally biased region" description="Low complexity" evidence="3">
    <location>
        <begin position="1348"/>
        <end position="1368"/>
    </location>
</feature>
<feature type="domain" description="PPM-type phosphatase" evidence="4">
    <location>
        <begin position="890"/>
        <end position="1120"/>
    </location>
</feature>
<dbReference type="InterPro" id="IPR001611">
    <property type="entry name" value="Leu-rich_rpt"/>
</dbReference>
<proteinExistence type="predicted"/>
<feature type="compositionally biased region" description="Low complexity" evidence="3">
    <location>
        <begin position="1231"/>
        <end position="1242"/>
    </location>
</feature>
<feature type="region of interest" description="Disordered" evidence="3">
    <location>
        <begin position="1227"/>
        <end position="1247"/>
    </location>
</feature>
<feature type="compositionally biased region" description="Basic residues" evidence="3">
    <location>
        <begin position="56"/>
        <end position="74"/>
    </location>
</feature>
<feature type="compositionally biased region" description="Basic and acidic residues" evidence="3">
    <location>
        <begin position="869"/>
        <end position="878"/>
    </location>
</feature>